<dbReference type="GeneID" id="80887794"/>
<dbReference type="EMBL" id="JAJHUN010000007">
    <property type="protein sequence ID" value="KAJ4155387.1"/>
    <property type="molecule type" value="Genomic_DNA"/>
</dbReference>
<proteinExistence type="predicted"/>
<dbReference type="Proteomes" id="UP001144673">
    <property type="component" value="Chromosome 6"/>
</dbReference>
<name>A0A9W8QH78_AKAMU</name>
<dbReference type="KEGG" id="amus:LMH87_000635"/>
<reference evidence="1" key="1">
    <citation type="journal article" date="2023" name="Access Microbiol">
        <title>De-novo genome assembly for Akanthomyces muscarius, a biocontrol agent of insect agricultural pests.</title>
        <authorList>
            <person name="Erdos Z."/>
            <person name="Studholme D.J."/>
            <person name="Raymond B."/>
            <person name="Sharma M."/>
        </authorList>
    </citation>
    <scope>NUCLEOTIDE SEQUENCE</scope>
    <source>
        <strain evidence="1">Ve6</strain>
    </source>
</reference>
<gene>
    <name evidence="1" type="ORF">LMH87_000635</name>
</gene>
<dbReference type="RefSeq" id="XP_056055511.1">
    <property type="nucleotide sequence ID" value="XM_056198574.1"/>
</dbReference>
<dbReference type="AlphaFoldDB" id="A0A9W8QH78"/>
<protein>
    <submittedName>
        <fullName evidence="1">Uncharacterized protein</fullName>
    </submittedName>
</protein>
<sequence length="76" mass="8404">MPDLCSKGCVLFAAGDGRGRREKGTSVYIRRPPILWQTDFHSGAHLIFIIFSEPSSTSSFFFLISATCTRFEPSSA</sequence>
<evidence type="ECO:0000313" key="2">
    <source>
        <dbReference type="Proteomes" id="UP001144673"/>
    </source>
</evidence>
<comment type="caution">
    <text evidence="1">The sequence shown here is derived from an EMBL/GenBank/DDBJ whole genome shotgun (WGS) entry which is preliminary data.</text>
</comment>
<accession>A0A9W8QH78</accession>
<evidence type="ECO:0000313" key="1">
    <source>
        <dbReference type="EMBL" id="KAJ4155387.1"/>
    </source>
</evidence>
<keyword evidence="2" id="KW-1185">Reference proteome</keyword>
<organism evidence="1 2">
    <name type="scientific">Akanthomyces muscarius</name>
    <name type="common">Entomopathogenic fungus</name>
    <name type="synonym">Lecanicillium muscarium</name>
    <dbReference type="NCBI Taxonomy" id="2231603"/>
    <lineage>
        <taxon>Eukaryota</taxon>
        <taxon>Fungi</taxon>
        <taxon>Dikarya</taxon>
        <taxon>Ascomycota</taxon>
        <taxon>Pezizomycotina</taxon>
        <taxon>Sordariomycetes</taxon>
        <taxon>Hypocreomycetidae</taxon>
        <taxon>Hypocreales</taxon>
        <taxon>Cordycipitaceae</taxon>
        <taxon>Akanthomyces</taxon>
    </lineage>
</organism>